<reference evidence="2 3" key="1">
    <citation type="submission" date="2024-08" db="EMBL/GenBank/DDBJ databases">
        <authorList>
            <person name="Lu H."/>
        </authorList>
    </citation>
    <scope>NUCLEOTIDE SEQUENCE [LARGE SCALE GENOMIC DNA]</scope>
    <source>
        <strain evidence="2 3">BYS180W</strain>
    </source>
</reference>
<accession>A0ABW7FRH9</accession>
<evidence type="ECO:0000256" key="1">
    <source>
        <dbReference type="SAM" id="Phobius"/>
    </source>
</evidence>
<comment type="caution">
    <text evidence="2">The sequence shown here is derived from an EMBL/GenBank/DDBJ whole genome shotgun (WGS) entry which is preliminary data.</text>
</comment>
<gene>
    <name evidence="2" type="ORF">ACG0Z6_01645</name>
</gene>
<keyword evidence="3" id="KW-1185">Reference proteome</keyword>
<keyword evidence="1" id="KW-0472">Membrane</keyword>
<feature type="transmembrane region" description="Helical" evidence="1">
    <location>
        <begin position="54"/>
        <end position="77"/>
    </location>
</feature>
<dbReference type="Pfam" id="PF11174">
    <property type="entry name" value="DUF2970"/>
    <property type="match status" value="1"/>
</dbReference>
<keyword evidence="1" id="KW-0812">Transmembrane</keyword>
<dbReference type="EMBL" id="JBIGHZ010000001">
    <property type="protein sequence ID" value="MFG6446940.1"/>
    <property type="molecule type" value="Genomic_DNA"/>
</dbReference>
<proteinExistence type="predicted"/>
<organism evidence="2 3">
    <name type="scientific">Roseateles rivi</name>
    <dbReference type="NCBI Taxonomy" id="3299028"/>
    <lineage>
        <taxon>Bacteria</taxon>
        <taxon>Pseudomonadati</taxon>
        <taxon>Pseudomonadota</taxon>
        <taxon>Betaproteobacteria</taxon>
        <taxon>Burkholderiales</taxon>
        <taxon>Sphaerotilaceae</taxon>
        <taxon>Roseateles</taxon>
    </lineage>
</organism>
<keyword evidence="1" id="KW-1133">Transmembrane helix</keyword>
<protein>
    <submittedName>
        <fullName evidence="2">DUF2970 domain-containing protein</fullName>
    </submittedName>
</protein>
<sequence>MQDEPTPQGGDLRQAVSRKGSFLGTLRAVAWSFFGVRKKSGYDQDVSQLNPVHVIIAGVLGAVLFVLVLVLLVQWIVASGVATGG</sequence>
<evidence type="ECO:0000313" key="3">
    <source>
        <dbReference type="Proteomes" id="UP001606099"/>
    </source>
</evidence>
<name>A0ABW7FRH9_9BURK</name>
<dbReference type="InterPro" id="IPR021344">
    <property type="entry name" value="DUF2970"/>
</dbReference>
<dbReference type="RefSeq" id="WP_394458797.1">
    <property type="nucleotide sequence ID" value="NZ_JBIGHZ010000001.1"/>
</dbReference>
<evidence type="ECO:0000313" key="2">
    <source>
        <dbReference type="EMBL" id="MFG6446940.1"/>
    </source>
</evidence>
<dbReference type="Proteomes" id="UP001606099">
    <property type="component" value="Unassembled WGS sequence"/>
</dbReference>